<dbReference type="KEGG" id="mee:DA075_17675"/>
<protein>
    <submittedName>
        <fullName evidence="3">Class II glutamine amidotransferase</fullName>
    </submittedName>
</protein>
<dbReference type="OrthoDB" id="9804310at2"/>
<sequence length="263" mass="28690">MCRFLAYHGDPVYLDELVCAPTHSLVHQSLHAAEAQTETNGDGFGIGWYGDRPEPGLYRDVRPAWSDENLRSLSRQIRARTFFAHVRASTGTATTRANCHPFAHGRHLFMHNGQIGGYPRIRRRLEAMIPDGLYESRQGTTDSEALFLLALAHGLDKDPVAAMAASVSAARGLMREAGIDEPLRFTAVLTDGETLTAYRWACDGRPPSLYWRETGTGLAVVSEPIDGLRTGWSEVPKGGTLLARPGQPVRVAGPEETGLRAAA</sequence>
<dbReference type="Pfam" id="PF13230">
    <property type="entry name" value="GATase_4"/>
    <property type="match status" value="1"/>
</dbReference>
<dbReference type="CDD" id="cd01908">
    <property type="entry name" value="YafJ"/>
    <property type="match status" value="1"/>
</dbReference>
<keyword evidence="4" id="KW-1185">Reference proteome</keyword>
<evidence type="ECO:0000313" key="4">
    <source>
        <dbReference type="Proteomes" id="UP000244755"/>
    </source>
</evidence>
<evidence type="ECO:0000259" key="2">
    <source>
        <dbReference type="PROSITE" id="PS51278"/>
    </source>
</evidence>
<dbReference type="InterPro" id="IPR017932">
    <property type="entry name" value="GATase_2_dom"/>
</dbReference>
<dbReference type="Proteomes" id="UP000244755">
    <property type="component" value="Chromosome 1"/>
</dbReference>
<organism evidence="3 4">
    <name type="scientific">Methylobacterium currus</name>
    <dbReference type="NCBI Taxonomy" id="2051553"/>
    <lineage>
        <taxon>Bacteria</taxon>
        <taxon>Pseudomonadati</taxon>
        <taxon>Pseudomonadota</taxon>
        <taxon>Alphaproteobacteria</taxon>
        <taxon>Hyphomicrobiales</taxon>
        <taxon>Methylobacteriaceae</taxon>
        <taxon>Methylobacterium</taxon>
    </lineage>
</organism>
<dbReference type="InterPro" id="IPR026869">
    <property type="entry name" value="EgtC-like"/>
</dbReference>
<dbReference type="AlphaFoldDB" id="A0A2R4WLY6"/>
<gene>
    <name evidence="3" type="ORF">DA075_17675</name>
</gene>
<feature type="domain" description="Glutamine amidotransferase type-2" evidence="2">
    <location>
        <begin position="2"/>
        <end position="263"/>
    </location>
</feature>
<reference evidence="3 4" key="1">
    <citation type="submission" date="2018-04" db="EMBL/GenBank/DDBJ databases">
        <title>Methylobacterium sp. PR1016A genome.</title>
        <authorList>
            <person name="Park W."/>
        </authorList>
    </citation>
    <scope>NUCLEOTIDE SEQUENCE [LARGE SCALE GENOMIC DNA]</scope>
    <source>
        <strain evidence="3 4">PR1016A</strain>
    </source>
</reference>
<keyword evidence="3" id="KW-0808">Transferase</keyword>
<evidence type="ECO:0000313" key="3">
    <source>
        <dbReference type="EMBL" id="AWB22515.1"/>
    </source>
</evidence>
<keyword evidence="1 3" id="KW-0315">Glutamine amidotransferase</keyword>
<dbReference type="RefSeq" id="WP_099954325.1">
    <property type="nucleotide sequence ID" value="NZ_CP028843.1"/>
</dbReference>
<dbReference type="InterPro" id="IPR052373">
    <property type="entry name" value="Gamma-glu_amide_hydrolase"/>
</dbReference>
<dbReference type="InterPro" id="IPR029055">
    <property type="entry name" value="Ntn_hydrolases_N"/>
</dbReference>
<dbReference type="SUPFAM" id="SSF56235">
    <property type="entry name" value="N-terminal nucleophile aminohydrolases (Ntn hydrolases)"/>
    <property type="match status" value="1"/>
</dbReference>
<dbReference type="PROSITE" id="PS51278">
    <property type="entry name" value="GATASE_TYPE_2"/>
    <property type="match status" value="1"/>
</dbReference>
<proteinExistence type="predicted"/>
<dbReference type="PANTHER" id="PTHR43187:SF1">
    <property type="entry name" value="GLUTAMINE AMIDOTRANSFERASE DUG3-RELATED"/>
    <property type="match status" value="1"/>
</dbReference>
<dbReference type="PANTHER" id="PTHR43187">
    <property type="entry name" value="GLUTAMINE AMIDOTRANSFERASE DUG3-RELATED"/>
    <property type="match status" value="1"/>
</dbReference>
<dbReference type="GO" id="GO:0016740">
    <property type="term" value="F:transferase activity"/>
    <property type="evidence" value="ECO:0007669"/>
    <property type="project" value="UniProtKB-KW"/>
</dbReference>
<evidence type="ECO:0000256" key="1">
    <source>
        <dbReference type="ARBA" id="ARBA00022962"/>
    </source>
</evidence>
<name>A0A2R4WLY6_9HYPH</name>
<dbReference type="Gene3D" id="3.60.20.10">
    <property type="entry name" value="Glutamine Phosphoribosylpyrophosphate, subunit 1, domain 1"/>
    <property type="match status" value="1"/>
</dbReference>
<accession>A0A2R4WLY6</accession>
<dbReference type="EMBL" id="CP028843">
    <property type="protein sequence ID" value="AWB22515.1"/>
    <property type="molecule type" value="Genomic_DNA"/>
</dbReference>